<protein>
    <submittedName>
        <fullName evidence="9">Carbon starvation protein A</fullName>
    </submittedName>
</protein>
<keyword evidence="10" id="KW-1185">Reference proteome</keyword>
<evidence type="ECO:0000256" key="2">
    <source>
        <dbReference type="ARBA" id="ARBA00007755"/>
    </source>
</evidence>
<feature type="transmembrane region" description="Helical" evidence="7">
    <location>
        <begin position="129"/>
        <end position="151"/>
    </location>
</feature>
<keyword evidence="4 7" id="KW-0812">Transmembrane</keyword>
<name>A0A1Y1S3Q3_9SPIO</name>
<accession>A0A1Y1S3Q3</accession>
<evidence type="ECO:0000313" key="10">
    <source>
        <dbReference type="Proteomes" id="UP000192343"/>
    </source>
</evidence>
<comment type="similarity">
    <text evidence="2">Belongs to the peptide transporter carbon starvation (CstA) (TC 2.A.114) family.</text>
</comment>
<organism evidence="9 10">
    <name type="scientific">Marispirochaeta aestuarii</name>
    <dbReference type="NCBI Taxonomy" id="1963862"/>
    <lineage>
        <taxon>Bacteria</taxon>
        <taxon>Pseudomonadati</taxon>
        <taxon>Spirochaetota</taxon>
        <taxon>Spirochaetia</taxon>
        <taxon>Spirochaetales</taxon>
        <taxon>Spirochaetaceae</taxon>
        <taxon>Marispirochaeta</taxon>
    </lineage>
</organism>
<dbReference type="GO" id="GO:0009267">
    <property type="term" value="P:cellular response to starvation"/>
    <property type="evidence" value="ECO:0007669"/>
    <property type="project" value="InterPro"/>
</dbReference>
<evidence type="ECO:0000313" key="9">
    <source>
        <dbReference type="EMBL" id="ORC38295.1"/>
    </source>
</evidence>
<feature type="transmembrane region" description="Helical" evidence="7">
    <location>
        <begin position="229"/>
        <end position="245"/>
    </location>
</feature>
<evidence type="ECO:0000259" key="8">
    <source>
        <dbReference type="Pfam" id="PF02554"/>
    </source>
</evidence>
<feature type="transmembrane region" description="Helical" evidence="7">
    <location>
        <begin position="67"/>
        <end position="91"/>
    </location>
</feature>
<evidence type="ECO:0000256" key="6">
    <source>
        <dbReference type="ARBA" id="ARBA00023136"/>
    </source>
</evidence>
<reference evidence="9 10" key="1">
    <citation type="submission" date="2017-03" db="EMBL/GenBank/DDBJ databases">
        <title>Draft Genome sequence of Marispirochaeta sp. strain JC444.</title>
        <authorList>
            <person name="Shivani Y."/>
            <person name="Subhash Y."/>
            <person name="Sasikala C."/>
            <person name="Ramana C."/>
        </authorList>
    </citation>
    <scope>NUCLEOTIDE SEQUENCE [LARGE SCALE GENOMIC DNA]</scope>
    <source>
        <strain evidence="9 10">JC444</strain>
    </source>
</reference>
<gene>
    <name evidence="9" type="ORF">B4O97_00630</name>
</gene>
<keyword evidence="5 7" id="KW-1133">Transmembrane helix</keyword>
<feature type="transmembrane region" description="Helical" evidence="7">
    <location>
        <begin position="415"/>
        <end position="433"/>
    </location>
</feature>
<dbReference type="PANTHER" id="PTHR30252:SF4">
    <property type="entry name" value="CARBON STARVATION"/>
    <property type="match status" value="1"/>
</dbReference>
<evidence type="ECO:0000256" key="5">
    <source>
        <dbReference type="ARBA" id="ARBA00022989"/>
    </source>
</evidence>
<feature type="transmembrane region" description="Helical" evidence="7">
    <location>
        <begin position="445"/>
        <end position="463"/>
    </location>
</feature>
<evidence type="ECO:0000256" key="4">
    <source>
        <dbReference type="ARBA" id="ARBA00022692"/>
    </source>
</evidence>
<dbReference type="GO" id="GO:0005886">
    <property type="term" value="C:plasma membrane"/>
    <property type="evidence" value="ECO:0007669"/>
    <property type="project" value="UniProtKB-SubCell"/>
</dbReference>
<dbReference type="InterPro" id="IPR003706">
    <property type="entry name" value="CstA_N"/>
</dbReference>
<evidence type="ECO:0000256" key="3">
    <source>
        <dbReference type="ARBA" id="ARBA00022475"/>
    </source>
</evidence>
<dbReference type="Pfam" id="PF02554">
    <property type="entry name" value="CstA"/>
    <property type="match status" value="2"/>
</dbReference>
<sequence>MISFLLSLAVLIGGYFVYGAFVDKVFGVDPSRKTPALTRADGIDYVELPWYKIFLIQLLNIAGLGPIFGAIMGALFGPAAFLWIVLGTIFAGGVHDYFSGMLSIRHDGKSVAEIVGFYLGDKIRMVMRVFSVVLLVLVGTVFMYGPAGLLANLGMGGIFAQKSFWLVLILAYYFLATIIPVDKVIGRLYPLFGAVLLIMAIGIGGALIFGAMPIPEISLSNMHPKGLSMWPMLFITIACGAISGFHSTQSPIMSRCLPNEKYGRRVFYGAMVGEGIIALIWAAAAMTFFDGGIAGLQATLAEGGTGLVVNRVSIGLLGTIGGILAILGVIACPITSGDTAFRSARLTIADSINLDQAPIKSRLLLAIPLLGVGFILTFIDFSIIWRYFAWSNQTLATIVLWAAAAYLAVNRRFHWLATAPATFMTAVVTTYILQAPEGLRLPTTISYPVGLIAAAALLTLFLLKLPKKEALAPVQ</sequence>
<keyword evidence="6 7" id="KW-0472">Membrane</keyword>
<feature type="transmembrane region" description="Helical" evidence="7">
    <location>
        <begin position="163"/>
        <end position="181"/>
    </location>
</feature>
<feature type="transmembrane region" description="Helical" evidence="7">
    <location>
        <begin position="309"/>
        <end position="335"/>
    </location>
</feature>
<dbReference type="RefSeq" id="WP_083047283.1">
    <property type="nucleotide sequence ID" value="NZ_MWQY01000001.1"/>
</dbReference>
<dbReference type="InterPro" id="IPR051605">
    <property type="entry name" value="CstA"/>
</dbReference>
<dbReference type="AlphaFoldDB" id="A0A1Y1S3Q3"/>
<feature type="transmembrane region" description="Helical" evidence="7">
    <location>
        <begin position="390"/>
        <end position="408"/>
    </location>
</feature>
<evidence type="ECO:0000256" key="7">
    <source>
        <dbReference type="SAM" id="Phobius"/>
    </source>
</evidence>
<proteinExistence type="inferred from homology"/>
<comment type="caution">
    <text evidence="9">The sequence shown here is derived from an EMBL/GenBank/DDBJ whole genome shotgun (WGS) entry which is preliminary data.</text>
</comment>
<evidence type="ECO:0000256" key="1">
    <source>
        <dbReference type="ARBA" id="ARBA00004651"/>
    </source>
</evidence>
<comment type="subcellular location">
    <subcellularLocation>
        <location evidence="1">Cell membrane</location>
        <topology evidence="1">Multi-pass membrane protein</topology>
    </subcellularLocation>
</comment>
<dbReference type="STRING" id="1963862.B4O97_00630"/>
<feature type="domain" description="CstA N-terminal" evidence="8">
    <location>
        <begin position="160"/>
        <end position="288"/>
    </location>
</feature>
<dbReference type="PANTHER" id="PTHR30252">
    <property type="entry name" value="INNER MEMBRANE PEPTIDE TRANSPORTER"/>
    <property type="match status" value="1"/>
</dbReference>
<dbReference type="OrthoDB" id="9761224at2"/>
<feature type="transmembrane region" description="Helical" evidence="7">
    <location>
        <begin position="188"/>
        <end position="209"/>
    </location>
</feature>
<feature type="domain" description="CstA N-terminal" evidence="8">
    <location>
        <begin position="4"/>
        <end position="143"/>
    </location>
</feature>
<feature type="transmembrane region" description="Helical" evidence="7">
    <location>
        <begin position="363"/>
        <end position="384"/>
    </location>
</feature>
<keyword evidence="3" id="KW-1003">Cell membrane</keyword>
<dbReference type="EMBL" id="MWQY01000001">
    <property type="protein sequence ID" value="ORC38295.1"/>
    <property type="molecule type" value="Genomic_DNA"/>
</dbReference>
<feature type="transmembrane region" description="Helical" evidence="7">
    <location>
        <begin position="266"/>
        <end position="289"/>
    </location>
</feature>
<dbReference type="Proteomes" id="UP000192343">
    <property type="component" value="Unassembled WGS sequence"/>
</dbReference>